<evidence type="ECO:0000259" key="10">
    <source>
        <dbReference type="Pfam" id="PF13967"/>
    </source>
</evidence>
<sequence length="846" mass="95045">MEATKDKTPGSGGHRSSGSTSFAAIGAALIPTAITAGIFLLGFILLRARYKNIYAPRTYFRTISRKDRTPSSSHTSVSWYHDFKALDDKFILRHSSLEAYLFLRYLRMIVLVCGVGCLLTWPVLFAVNASGGGDSTQLDRISFSNVSKTERLYAHAVIAWVFFAFILLLITRERLFIVGLRQAYQTIPLNNTRLSARVVMFLAVPPDGLRPENLQRYFGKDAVRSWPASKLGQLESKVGKRNIQVDKLEEAELDFLRKANKKGYDTRNGRDGTTVATSAEDHRPVHRTHYVLGDKTDSISHLQEEITSMASDVDKMRQAGVNESNIRHGAVFVEFKDQAAAHLAFQQVRHASPLSLQPKFVGVQPKEVLWQNLNLDPSMRISYSYLAIALALATIMLWSIPVGIIGTISNINYLTDKFHWLRFINKLPEPVLALLTGLVPPLLLSTVVSYVPYFFKYVATLSGQPTSIEVNKWAQNWYFVFQVVQVFLITTFSSGAAAVANKVANEPTSIPTLLAKNLPKASNFYLTYFIIQGLGTASKNIINYSDLFSYMFFYYVMNKTPRQKFNTYTQMKGISWFNVYPKFTNLAVIAIAYSCIAPLVLGFAGIGIFLFYMSYRYNLLYVIQVKSETRGESYTRALQHLMTALYLAELCLIGLFGIKKAPGPSTMMSILLVLTALYHFTVNKYLTPLETYMPVDVLSNDEEEERPLLGSQGDMTQRSRIHRFGAGKVPPILLDPLAAFLEPHIFASQEALRPWLQDPEGEFEESVSYTDEQLRNAYLNPALTSKTPKIWIPRDSKGVSKQLVGENESSGLTSTDEGAELSASNEIIWNQNDFTSVPIFKEATRY</sequence>
<dbReference type="STRING" id="215243.A0A0D2AVS9"/>
<dbReference type="PANTHER" id="PTHR13018">
    <property type="entry name" value="PROBABLE MEMBRANE PROTEIN DUF221-RELATED"/>
    <property type="match status" value="1"/>
</dbReference>
<proteinExistence type="inferred from homology"/>
<dbReference type="InterPro" id="IPR022257">
    <property type="entry name" value="PHM7_ext"/>
</dbReference>
<evidence type="ECO:0000256" key="7">
    <source>
        <dbReference type="SAM" id="Phobius"/>
    </source>
</evidence>
<dbReference type="OrthoDB" id="1076608at2759"/>
<dbReference type="Pfam" id="PF14703">
    <property type="entry name" value="PHM7_cyt"/>
    <property type="match status" value="1"/>
</dbReference>
<dbReference type="Pfam" id="PF02714">
    <property type="entry name" value="RSN1_7TM"/>
    <property type="match status" value="1"/>
</dbReference>
<dbReference type="Proteomes" id="UP000053342">
    <property type="component" value="Unassembled WGS sequence"/>
</dbReference>
<feature type="transmembrane region" description="Helical" evidence="7">
    <location>
        <begin position="20"/>
        <end position="46"/>
    </location>
</feature>
<feature type="transmembrane region" description="Helical" evidence="7">
    <location>
        <begin position="476"/>
        <end position="500"/>
    </location>
</feature>
<feature type="domain" description="10TM putative phosphate transporter extracellular tail" evidence="9">
    <location>
        <begin position="740"/>
        <end position="832"/>
    </location>
</feature>
<dbReference type="InterPro" id="IPR027815">
    <property type="entry name" value="CSC1/OSCA1-like_cyt"/>
</dbReference>
<feature type="transmembrane region" description="Helical" evidence="7">
    <location>
        <begin position="664"/>
        <end position="682"/>
    </location>
</feature>
<evidence type="ECO:0000256" key="2">
    <source>
        <dbReference type="ARBA" id="ARBA00007779"/>
    </source>
</evidence>
<feature type="transmembrane region" description="Helical" evidence="7">
    <location>
        <begin position="431"/>
        <end position="455"/>
    </location>
</feature>
<dbReference type="HOGENOM" id="CLU_002458_2_1_1"/>
<evidence type="ECO:0000256" key="1">
    <source>
        <dbReference type="ARBA" id="ARBA00004141"/>
    </source>
</evidence>
<comment type="similarity">
    <text evidence="2">Belongs to the CSC1 (TC 1.A.17) family.</text>
</comment>
<evidence type="ECO:0000256" key="5">
    <source>
        <dbReference type="ARBA" id="ARBA00022989"/>
    </source>
</evidence>
<evidence type="ECO:0000259" key="11">
    <source>
        <dbReference type="Pfam" id="PF14703"/>
    </source>
</evidence>
<dbReference type="RefSeq" id="XP_016264127.1">
    <property type="nucleotide sequence ID" value="XM_016405921.1"/>
</dbReference>
<dbReference type="EMBL" id="KN847335">
    <property type="protein sequence ID" value="KIW43911.1"/>
    <property type="molecule type" value="Genomic_DNA"/>
</dbReference>
<evidence type="ECO:0000256" key="3">
    <source>
        <dbReference type="ARBA" id="ARBA00022448"/>
    </source>
</evidence>
<keyword evidence="13" id="KW-1185">Reference proteome</keyword>
<feature type="domain" description="CSC1/OSCA1-like cytosolic" evidence="11">
    <location>
        <begin position="196"/>
        <end position="372"/>
    </location>
</feature>
<keyword evidence="3" id="KW-0813">Transport</keyword>
<dbReference type="Pfam" id="PF12621">
    <property type="entry name" value="PHM7_ext"/>
    <property type="match status" value="1"/>
</dbReference>
<dbReference type="GO" id="GO:0005227">
    <property type="term" value="F:calcium-activated cation channel activity"/>
    <property type="evidence" value="ECO:0007669"/>
    <property type="project" value="InterPro"/>
</dbReference>
<comment type="subcellular location">
    <subcellularLocation>
        <location evidence="1">Membrane</location>
        <topology evidence="1">Multi-pass membrane protein</topology>
    </subcellularLocation>
</comment>
<feature type="transmembrane region" description="Helical" evidence="7">
    <location>
        <begin position="385"/>
        <end position="411"/>
    </location>
</feature>
<dbReference type="InterPro" id="IPR045122">
    <property type="entry name" value="Csc1-like"/>
</dbReference>
<feature type="transmembrane region" description="Helical" evidence="7">
    <location>
        <begin position="105"/>
        <end position="127"/>
    </location>
</feature>
<feature type="transmembrane region" description="Helical" evidence="7">
    <location>
        <begin position="586"/>
        <end position="613"/>
    </location>
</feature>
<feature type="domain" description="CSC1/OSCA1-like 7TM region" evidence="8">
    <location>
        <begin position="385"/>
        <end position="656"/>
    </location>
</feature>
<protein>
    <recommendedName>
        <fullName evidence="14">DUF221-domain-containing protein</fullName>
    </recommendedName>
</protein>
<evidence type="ECO:0008006" key="14">
    <source>
        <dbReference type="Google" id="ProtNLM"/>
    </source>
</evidence>
<evidence type="ECO:0000259" key="8">
    <source>
        <dbReference type="Pfam" id="PF02714"/>
    </source>
</evidence>
<dbReference type="GeneID" id="27357035"/>
<keyword evidence="4 7" id="KW-0812">Transmembrane</keyword>
<evidence type="ECO:0000259" key="9">
    <source>
        <dbReference type="Pfam" id="PF12621"/>
    </source>
</evidence>
<evidence type="ECO:0000256" key="6">
    <source>
        <dbReference type="ARBA" id="ARBA00023136"/>
    </source>
</evidence>
<dbReference type="InterPro" id="IPR032880">
    <property type="entry name" value="CSC1/OSCA1-like_N"/>
</dbReference>
<dbReference type="PANTHER" id="PTHR13018:SF26">
    <property type="entry name" value="DOMAIN PROTEIN, PUTATIVE (AFU_ORTHOLOGUE AFUA_5G10920)-RELATED"/>
    <property type="match status" value="1"/>
</dbReference>
<organism evidence="12 13">
    <name type="scientific">Exophiala oligosperma</name>
    <dbReference type="NCBI Taxonomy" id="215243"/>
    <lineage>
        <taxon>Eukaryota</taxon>
        <taxon>Fungi</taxon>
        <taxon>Dikarya</taxon>
        <taxon>Ascomycota</taxon>
        <taxon>Pezizomycotina</taxon>
        <taxon>Eurotiomycetes</taxon>
        <taxon>Chaetothyriomycetidae</taxon>
        <taxon>Chaetothyriales</taxon>
        <taxon>Herpotrichiellaceae</taxon>
        <taxon>Exophiala</taxon>
    </lineage>
</organism>
<dbReference type="VEuPathDB" id="FungiDB:PV06_04961"/>
<feature type="transmembrane region" description="Helical" evidence="7">
    <location>
        <begin position="152"/>
        <end position="171"/>
    </location>
</feature>
<keyword evidence="6 7" id="KW-0472">Membrane</keyword>
<dbReference type="AlphaFoldDB" id="A0A0D2AVS9"/>
<feature type="domain" description="CSC1/OSCA1-like N-terminal transmembrane" evidence="10">
    <location>
        <begin position="25"/>
        <end position="173"/>
    </location>
</feature>
<evidence type="ECO:0000313" key="13">
    <source>
        <dbReference type="Proteomes" id="UP000053342"/>
    </source>
</evidence>
<evidence type="ECO:0000313" key="12">
    <source>
        <dbReference type="EMBL" id="KIW43911.1"/>
    </source>
</evidence>
<reference evidence="12 13" key="1">
    <citation type="submission" date="2015-01" db="EMBL/GenBank/DDBJ databases">
        <title>The Genome Sequence of Exophiala oligosperma CBS72588.</title>
        <authorList>
            <consortium name="The Broad Institute Genomics Platform"/>
            <person name="Cuomo C."/>
            <person name="de Hoog S."/>
            <person name="Gorbushina A."/>
            <person name="Stielow B."/>
            <person name="Teixiera M."/>
            <person name="Abouelleil A."/>
            <person name="Chapman S.B."/>
            <person name="Priest M."/>
            <person name="Young S.K."/>
            <person name="Wortman J."/>
            <person name="Nusbaum C."/>
            <person name="Birren B."/>
        </authorList>
    </citation>
    <scope>NUCLEOTIDE SEQUENCE [LARGE SCALE GENOMIC DNA]</scope>
    <source>
        <strain evidence="12 13">CBS 72588</strain>
    </source>
</reference>
<gene>
    <name evidence="12" type="ORF">PV06_04961</name>
</gene>
<evidence type="ECO:0000256" key="4">
    <source>
        <dbReference type="ARBA" id="ARBA00022692"/>
    </source>
</evidence>
<dbReference type="GO" id="GO:0005886">
    <property type="term" value="C:plasma membrane"/>
    <property type="evidence" value="ECO:0007669"/>
    <property type="project" value="TreeGrafter"/>
</dbReference>
<accession>A0A0D2AVS9</accession>
<name>A0A0D2AVS9_9EURO</name>
<feature type="transmembrane region" description="Helical" evidence="7">
    <location>
        <begin position="634"/>
        <end position="658"/>
    </location>
</feature>
<dbReference type="InterPro" id="IPR003864">
    <property type="entry name" value="CSC1/OSCA1-like_7TM"/>
</dbReference>
<keyword evidence="5 7" id="KW-1133">Transmembrane helix</keyword>
<dbReference type="Pfam" id="PF13967">
    <property type="entry name" value="RSN1_TM"/>
    <property type="match status" value="1"/>
</dbReference>